<evidence type="ECO:0000313" key="1">
    <source>
        <dbReference type="EMBL" id="KAI0092105.1"/>
    </source>
</evidence>
<dbReference type="Proteomes" id="UP001055072">
    <property type="component" value="Unassembled WGS sequence"/>
</dbReference>
<proteinExistence type="predicted"/>
<organism evidence="1 2">
    <name type="scientific">Irpex rosettiformis</name>
    <dbReference type="NCBI Taxonomy" id="378272"/>
    <lineage>
        <taxon>Eukaryota</taxon>
        <taxon>Fungi</taxon>
        <taxon>Dikarya</taxon>
        <taxon>Basidiomycota</taxon>
        <taxon>Agaricomycotina</taxon>
        <taxon>Agaricomycetes</taxon>
        <taxon>Polyporales</taxon>
        <taxon>Irpicaceae</taxon>
        <taxon>Irpex</taxon>
    </lineage>
</organism>
<reference evidence="1" key="1">
    <citation type="journal article" date="2021" name="Environ. Microbiol.">
        <title>Gene family expansions and transcriptome signatures uncover fungal adaptations to wood decay.</title>
        <authorList>
            <person name="Hage H."/>
            <person name="Miyauchi S."/>
            <person name="Viragh M."/>
            <person name="Drula E."/>
            <person name="Min B."/>
            <person name="Chaduli D."/>
            <person name="Navarro D."/>
            <person name="Favel A."/>
            <person name="Norest M."/>
            <person name="Lesage-Meessen L."/>
            <person name="Balint B."/>
            <person name="Merenyi Z."/>
            <person name="de Eugenio L."/>
            <person name="Morin E."/>
            <person name="Martinez A.T."/>
            <person name="Baldrian P."/>
            <person name="Stursova M."/>
            <person name="Martinez M.J."/>
            <person name="Novotny C."/>
            <person name="Magnuson J.K."/>
            <person name="Spatafora J.W."/>
            <person name="Maurice S."/>
            <person name="Pangilinan J."/>
            <person name="Andreopoulos W."/>
            <person name="LaButti K."/>
            <person name="Hundley H."/>
            <person name="Na H."/>
            <person name="Kuo A."/>
            <person name="Barry K."/>
            <person name="Lipzen A."/>
            <person name="Henrissat B."/>
            <person name="Riley R."/>
            <person name="Ahrendt S."/>
            <person name="Nagy L.G."/>
            <person name="Grigoriev I.V."/>
            <person name="Martin F."/>
            <person name="Rosso M.N."/>
        </authorList>
    </citation>
    <scope>NUCLEOTIDE SEQUENCE</scope>
    <source>
        <strain evidence="1">CBS 384.51</strain>
    </source>
</reference>
<protein>
    <submittedName>
        <fullName evidence="1">Nucleoporin subcomplex protein binding to Pom34-domain-containing protein</fullName>
    </submittedName>
</protein>
<sequence length="2026" mass="224461">MAGESSKRSNLVDVSYQDLHKLVNGELEGTSIEQITDIIHDRINQLRNVCNPFGSPSEASRQKVKSGTVTLRDNVTLTLDEPRRAASLAVSDEFGIDEVEAATLVNSFIWNDGFIPDKHVHADGNIQPLVEAITPFYYSERLFALRTLVPLFRSQSSGTSVISDLANDLLPEIIPDGRKFVEDLIDEYLRKTQAPIPARFTSDVQKAALWAKQNAKEQLALLEVLYWSLWDCAPRDGPRVVRVYETAYGTNLGSVQAHSTLLLDDECSQITQDMAALWILITLEILELERVAEPQCLQISGDPPIRDIYWLSPDSLQRLHELVTSNSDSQFACTYAAWAFFLSRFAALCSGLKDLPLEYKSFYETIVPPVDRSYSKVREPAHVQMANAVIQPEVGLLRMFLTLLTGSPLLVTSVAFKVGSSLNDFNAIAYRSVLKGFLIGIVELVPVELIPEFDILVEIWIALFGRSESGAIAAISCQFWQADWDHGLARRAIFDAARARFPIQSKPLIRLLRSMTAFGFLDTDPLYSRSESLPSLADLEQKDVCGQYVFQYLNQLPTFTQIIPISACSGPHAQYEKLPERMISSSVSTGLTYTNLRPLKLPGGSTLSAKSVGRLLNGDGGDFVVVAWQHEHSGWKVLLEILTDYINRRRRASNGGYSHGINFGPRTISSVQILQLEDVGIDMEPEGDDILVTDILDLVRSMVQDSPDLVVQLLQALESGETINAHTMLETETPDLVQLTTLILEDALSRHSQQHRNPPRSQLITSAISVLSALLALPRYSSRVWLYIRSTASLFGSDRAVGFTSAVLASERLTGQYTMTISLLNLVHQLFNEASSTVLSVLQDAPNLQKVKEEVLMRAIRFVHSEIWVEHAGWKYSELGDRFEIGRLVTALYANIVHHAPPMYKDAPFAALSQAVAEALITHATTAAINPLVQPLTAAIPVLAHLNATRRLSDARRLNFMLGAHLILIRVLLIAKQKTSSSTRLCLLEQSLCTRVSGGLYHSTAAKTDPIDALAAIAQVHEMGGIIHTTAIEVLFSLCVSLSSAQELSPTIIGHLTDPQTIVTNMVRLIMHPYEEPARRKAVWNFIILAMDKEPALAGLFVSGRFSTPSIKGKAKAIEDSNSSRLFSALTVTASMLEQWKDLWEINPQGLASVLGFLHTVWEHGHEHKKALLSVREDPAFFDRLAAIVKEELGPMPDYKTNDFEEVDGAQRSAHHTAVSSHAYRMLVKAHAVGILALDIRISLPQDKGQVPAKPAAYKAIQSMFQHEEQLADLIAEAGACPFDPALYDELQERAEVTVPTLILDHLQVQKSLLEREFGDDFVFSTSLLRHKLQPYASLLVEETSGILKTLMSINLNLSLAQAQTTLTDAWQFLLLQTVPFSRGEATIRSIVLSLAANLATDIGSEKRSGDVMTNVHNARLKLLLSLLEVVWFSTSDKPAEVQHFVALASSIRNIVLNEAQPPSKSFLGQLTVPFHRPLLQATYFCACHSRNLLGRPKVLNADQRLSIKFMLEAVLELVIDALRITFDSARQRLDVEVDQDMELLVAVFEQCTRPDLNSSTTFWLNKCQESDVIRASLQLFTQMDVVGYSDIVFLRAKKQPLYTSHVLSFHRALASIPSAAERLASEGILAAYSENSLTAAARTGSIDAMLSDLPGERSPAQSAYCSMLAIVSGVAAALGHHGQYFIVDTCAFVQLYSDQIHRALSWTIDESLTLPLLEEMEQTVNLFYSISCSPRVDDAVKRSMQFFTSDALLLLQQLNYVLTHQNHLASLFEPITTDERARYESDGHQAAAVSSTSDILDLARRPFLARLVHRLFRLSGSILLTLLNISRGESVLLEDPEEWPIDQALIVPHSKVVLGEPISLGTLLELGNHSLDVLRHLVDRPATQSVAAAYTRNAEKAPDVRESVAATRRNLEAVVFYAVTQLATWLSRTESEIPSHELDADESAAELQLSEKERRAARKRSVTMAERLRRGMTDEMAMDLQSLLTKAAPVVSKSNTLLEKEGVDVTAILENFLSERVLTSS</sequence>
<keyword evidence="2" id="KW-1185">Reference proteome</keyword>
<evidence type="ECO:0000313" key="2">
    <source>
        <dbReference type="Proteomes" id="UP001055072"/>
    </source>
</evidence>
<comment type="caution">
    <text evidence="1">The sequence shown here is derived from an EMBL/GenBank/DDBJ whole genome shotgun (WGS) entry which is preliminary data.</text>
</comment>
<accession>A0ACB8UCV5</accession>
<gene>
    <name evidence="1" type="ORF">BDY19DRAFT_884494</name>
</gene>
<name>A0ACB8UCV5_9APHY</name>
<dbReference type="EMBL" id="MU274904">
    <property type="protein sequence ID" value="KAI0092105.1"/>
    <property type="molecule type" value="Genomic_DNA"/>
</dbReference>